<dbReference type="PANTHER" id="PTHR45339">
    <property type="entry name" value="HYBRID SIGNAL TRANSDUCTION HISTIDINE KINASE J"/>
    <property type="match status" value="1"/>
</dbReference>
<feature type="domain" description="Response regulatory" evidence="8">
    <location>
        <begin position="442"/>
        <end position="556"/>
    </location>
</feature>
<protein>
    <submittedName>
        <fullName evidence="9">Related to SKN7-transcription factor (C-terminal)</fullName>
    </submittedName>
</protein>
<dbReference type="InterPro" id="IPR036390">
    <property type="entry name" value="WH_DNA-bd_sf"/>
</dbReference>
<evidence type="ECO:0000256" key="6">
    <source>
        <dbReference type="PROSITE-ProRule" id="PRU00169"/>
    </source>
</evidence>
<dbReference type="PRINTS" id="PR00056">
    <property type="entry name" value="HSFDOMAIN"/>
</dbReference>
<dbReference type="Pfam" id="PF00072">
    <property type="entry name" value="Response_reg"/>
    <property type="match status" value="1"/>
</dbReference>
<dbReference type="PROSITE" id="PS50110">
    <property type="entry name" value="RESPONSE_REGULATORY"/>
    <property type="match status" value="1"/>
</dbReference>
<dbReference type="CDD" id="cd17546">
    <property type="entry name" value="REC_hyHK_CKI1_RcsC-like"/>
    <property type="match status" value="1"/>
</dbReference>
<dbReference type="InterPro" id="IPR000232">
    <property type="entry name" value="HSF_DNA-bd"/>
</dbReference>
<dbReference type="InterPro" id="IPR036388">
    <property type="entry name" value="WH-like_DNA-bd_sf"/>
</dbReference>
<feature type="modified residue" description="4-aspartylphosphate" evidence="6">
    <location>
        <position position="491"/>
    </location>
</feature>
<gene>
    <name evidence="9" type="ORF">PIIN_00347</name>
</gene>
<dbReference type="OMA" id="TNVDPGW"/>
<sequence>MDGYGLGSSTNLDDFDSFHHLNPFHVPSIVPDGLEQPMSRNHPELRPRYPQQSSLDSSNDHNSQLLAGDTEDGMPGASDFVRKLFRMLEDPAFANIVCWGAQRDCFIVKDMTEFTKIILPRLFKHSNFASFVKNTDENAYGEHCWTFRHPKFRADHLEGLEDIKRKSAPARRSSGRHAARSKSPSDSPTIKDSSEVALVSNLQNQIDQLLQTQHDLKSHIVTLESNYRGVLDEMASFQRSMASQDALIQNLLQHLVNVENPARSTDPSKPLGSLDSNFISEEAQRLVATSSYNPEDVARASLQQLTELSRRANKVALPPTLTAPQTNPPPNSISNQPSLHTLDSLPRLQTDTGISTSAPPTNSQMGSPPQSIPVDWSNHKGLQVLTVGHLLPRSSQTSTADDTELEEQVMPSTSYPGAPATPSTRLRVRRKTYVPGWAVPPRVLLVEDDAVSRKLSSKFLQVLGVTADVAVDGDAAVKQMCLERYDLVLMDIVMPRLDGVAATSLIRQFDHRTPIISMTSNSCPQDILNYYSHGMNDILPKPFTRDGLFSMLEKHLNHLKAISQLSQVPRPLEDTTDRIKEVDTTAGYNKAEECQPIVPVHIPLQCPIFLHQPVHAYIWLPANQPYCWPGRHRRSAVCQHACYNDWRSFCRTRASISGDQASSIHRWG</sequence>
<dbReference type="EMBL" id="CAFZ01000004">
    <property type="protein sequence ID" value="CCA66665.1"/>
    <property type="molecule type" value="Genomic_DNA"/>
</dbReference>
<keyword evidence="5" id="KW-0539">Nucleus</keyword>
<dbReference type="SUPFAM" id="SSF46785">
    <property type="entry name" value="Winged helix' DNA-binding domain"/>
    <property type="match status" value="1"/>
</dbReference>
<feature type="compositionally biased region" description="Basic residues" evidence="7">
    <location>
        <begin position="166"/>
        <end position="180"/>
    </location>
</feature>
<evidence type="ECO:0000313" key="10">
    <source>
        <dbReference type="Proteomes" id="UP000007148"/>
    </source>
</evidence>
<evidence type="ECO:0000256" key="4">
    <source>
        <dbReference type="ARBA" id="ARBA00023125"/>
    </source>
</evidence>
<feature type="compositionally biased region" description="Polar residues" evidence="7">
    <location>
        <begin position="347"/>
        <end position="369"/>
    </location>
</feature>
<dbReference type="eggNOG" id="KOG0519">
    <property type="taxonomic scope" value="Eukaryota"/>
</dbReference>
<dbReference type="SMART" id="SM00448">
    <property type="entry name" value="REC"/>
    <property type="match status" value="1"/>
</dbReference>
<dbReference type="GO" id="GO:0005634">
    <property type="term" value="C:nucleus"/>
    <property type="evidence" value="ECO:0007669"/>
    <property type="project" value="UniProtKB-SubCell"/>
</dbReference>
<dbReference type="GO" id="GO:0003700">
    <property type="term" value="F:DNA-binding transcription factor activity"/>
    <property type="evidence" value="ECO:0007669"/>
    <property type="project" value="InterPro"/>
</dbReference>
<keyword evidence="3" id="KW-0902">Two-component regulatory system</keyword>
<evidence type="ECO:0000259" key="8">
    <source>
        <dbReference type="PROSITE" id="PS50110"/>
    </source>
</evidence>
<feature type="region of interest" description="Disordered" evidence="7">
    <location>
        <begin position="30"/>
        <end position="74"/>
    </location>
</feature>
<proteinExistence type="predicted"/>
<feature type="region of interest" description="Disordered" evidence="7">
    <location>
        <begin position="317"/>
        <end position="376"/>
    </location>
</feature>
<reference evidence="9 10" key="1">
    <citation type="journal article" date="2011" name="PLoS Pathog.">
        <title>Endophytic Life Strategies Decoded by Genome and Transcriptome Analyses of the Mutualistic Root Symbiont Piriformospora indica.</title>
        <authorList>
            <person name="Zuccaro A."/>
            <person name="Lahrmann U."/>
            <person name="Guldener U."/>
            <person name="Langen G."/>
            <person name="Pfiffi S."/>
            <person name="Biedenkopf D."/>
            <person name="Wong P."/>
            <person name="Samans B."/>
            <person name="Grimm C."/>
            <person name="Basiewicz M."/>
            <person name="Murat C."/>
            <person name="Martin F."/>
            <person name="Kogel K.H."/>
        </authorList>
    </citation>
    <scope>NUCLEOTIDE SEQUENCE [LARGE SCALE GENOMIC DNA]</scope>
    <source>
        <strain evidence="9 10">DSM 11827</strain>
    </source>
</reference>
<dbReference type="InterPro" id="IPR011006">
    <property type="entry name" value="CheY-like_superfamily"/>
</dbReference>
<dbReference type="Proteomes" id="UP000007148">
    <property type="component" value="Unassembled WGS sequence"/>
</dbReference>
<evidence type="ECO:0000256" key="1">
    <source>
        <dbReference type="ARBA" id="ARBA00004123"/>
    </source>
</evidence>
<dbReference type="InterPro" id="IPR001789">
    <property type="entry name" value="Sig_transdc_resp-reg_receiver"/>
</dbReference>
<feature type="compositionally biased region" description="Polar residues" evidence="7">
    <location>
        <begin position="182"/>
        <end position="191"/>
    </location>
</feature>
<evidence type="ECO:0000256" key="3">
    <source>
        <dbReference type="ARBA" id="ARBA00023012"/>
    </source>
</evidence>
<evidence type="ECO:0000256" key="7">
    <source>
        <dbReference type="SAM" id="MobiDB-lite"/>
    </source>
</evidence>
<dbReference type="Gene3D" id="1.10.10.10">
    <property type="entry name" value="Winged helix-like DNA-binding domain superfamily/Winged helix DNA-binding domain"/>
    <property type="match status" value="1"/>
</dbReference>
<dbReference type="OrthoDB" id="60033at2759"/>
<accession>G4T5P2</accession>
<dbReference type="Pfam" id="PF00447">
    <property type="entry name" value="HSF_DNA-bind"/>
    <property type="match status" value="1"/>
</dbReference>
<evidence type="ECO:0000256" key="5">
    <source>
        <dbReference type="ARBA" id="ARBA00023242"/>
    </source>
</evidence>
<dbReference type="GO" id="GO:0000160">
    <property type="term" value="P:phosphorelay signal transduction system"/>
    <property type="evidence" value="ECO:0007669"/>
    <property type="project" value="UniProtKB-KW"/>
</dbReference>
<name>G4T5P2_SERID</name>
<dbReference type="SMART" id="SM00415">
    <property type="entry name" value="HSF"/>
    <property type="match status" value="1"/>
</dbReference>
<keyword evidence="10" id="KW-1185">Reference proteome</keyword>
<keyword evidence="2 6" id="KW-0597">Phosphoprotein</keyword>
<comment type="caution">
    <text evidence="9">The sequence shown here is derived from an EMBL/GenBank/DDBJ whole genome shotgun (WGS) entry which is preliminary data.</text>
</comment>
<organism evidence="9 10">
    <name type="scientific">Serendipita indica (strain DSM 11827)</name>
    <name type="common">Root endophyte fungus</name>
    <name type="synonym">Piriformospora indica</name>
    <dbReference type="NCBI Taxonomy" id="1109443"/>
    <lineage>
        <taxon>Eukaryota</taxon>
        <taxon>Fungi</taxon>
        <taxon>Dikarya</taxon>
        <taxon>Basidiomycota</taxon>
        <taxon>Agaricomycotina</taxon>
        <taxon>Agaricomycetes</taxon>
        <taxon>Sebacinales</taxon>
        <taxon>Serendipitaceae</taxon>
        <taxon>Serendipita</taxon>
    </lineage>
</organism>
<evidence type="ECO:0000256" key="2">
    <source>
        <dbReference type="ARBA" id="ARBA00022553"/>
    </source>
</evidence>
<dbReference type="AlphaFoldDB" id="G4T5P2"/>
<feature type="region of interest" description="Disordered" evidence="7">
    <location>
        <begin position="163"/>
        <end position="192"/>
    </location>
</feature>
<comment type="subcellular location">
    <subcellularLocation>
        <location evidence="1">Nucleus</location>
    </subcellularLocation>
</comment>
<feature type="compositionally biased region" description="Polar residues" evidence="7">
    <location>
        <begin position="50"/>
        <end position="65"/>
    </location>
</feature>
<dbReference type="STRING" id="1109443.G4T5P2"/>
<dbReference type="HOGENOM" id="CLU_008776_1_2_1"/>
<dbReference type="Gene3D" id="3.40.50.2300">
    <property type="match status" value="1"/>
</dbReference>
<dbReference type="SUPFAM" id="SSF52172">
    <property type="entry name" value="CheY-like"/>
    <property type="match status" value="1"/>
</dbReference>
<dbReference type="FunCoup" id="G4T5P2">
    <property type="interactions" value="184"/>
</dbReference>
<keyword evidence="4" id="KW-0238">DNA-binding</keyword>
<dbReference type="FunFam" id="3.40.50.2300:FF:000212">
    <property type="entry name" value="Stress response regulator/HFS transcription factor"/>
    <property type="match status" value="1"/>
</dbReference>
<evidence type="ECO:0000313" key="9">
    <source>
        <dbReference type="EMBL" id="CCA66665.1"/>
    </source>
</evidence>
<dbReference type="PANTHER" id="PTHR45339:SF1">
    <property type="entry name" value="HYBRID SIGNAL TRANSDUCTION HISTIDINE KINASE J"/>
    <property type="match status" value="1"/>
</dbReference>
<dbReference type="InParanoid" id="G4T5P2"/>
<dbReference type="GO" id="GO:0043565">
    <property type="term" value="F:sequence-specific DNA binding"/>
    <property type="evidence" value="ECO:0007669"/>
    <property type="project" value="InterPro"/>
</dbReference>
<dbReference type="eggNOG" id="KOG0627">
    <property type="taxonomic scope" value="Eukaryota"/>
</dbReference>
<feature type="region of interest" description="Disordered" evidence="7">
    <location>
        <begin position="389"/>
        <end position="424"/>
    </location>
</feature>